<dbReference type="PROSITE" id="PS00061">
    <property type="entry name" value="ADH_SHORT"/>
    <property type="match status" value="1"/>
</dbReference>
<dbReference type="FunFam" id="3.40.50.720:FF:000084">
    <property type="entry name" value="Short-chain dehydrogenase reductase"/>
    <property type="match status" value="1"/>
</dbReference>
<organism evidence="4 5">
    <name type="scientific">Zalerion maritima</name>
    <dbReference type="NCBI Taxonomy" id="339359"/>
    <lineage>
        <taxon>Eukaryota</taxon>
        <taxon>Fungi</taxon>
        <taxon>Dikarya</taxon>
        <taxon>Ascomycota</taxon>
        <taxon>Pezizomycotina</taxon>
        <taxon>Sordariomycetes</taxon>
        <taxon>Lulworthiomycetidae</taxon>
        <taxon>Lulworthiales</taxon>
        <taxon>Lulworthiaceae</taxon>
        <taxon>Zalerion</taxon>
    </lineage>
</organism>
<dbReference type="CDD" id="cd05233">
    <property type="entry name" value="SDR_c"/>
    <property type="match status" value="1"/>
</dbReference>
<evidence type="ECO:0000256" key="3">
    <source>
        <dbReference type="ARBA" id="ARBA00023002"/>
    </source>
</evidence>
<dbReference type="AlphaFoldDB" id="A0AAD5WRU9"/>
<sequence>MASSEKALGGKVAMVTGASSGMGRLIALSLAAHGAKVVCCDLAEAANPAGYERDLDVPTASLIARRGGSAIFCRVDISDASQAERAFSSAAAEFSRLDMLVNCAGCWAPFRLFAEEDEGLWERMASVNTLGTARMCRLAVRQFLRQDYDAGSAWGSRGRIVNISSCAGGFGFPGEAAYSATKASVNHLTRAAALDHAKDGINVNCVAPGVVATGMSRVNLEDDAVRGLMEKATPWPRLGNAEDVAGPVVFFCLNEAKWVTGQVLGVDGGMTIGVAPPR</sequence>
<comment type="caution">
    <text evidence="4">The sequence shown here is derived from an EMBL/GenBank/DDBJ whole genome shotgun (WGS) entry which is preliminary data.</text>
</comment>
<gene>
    <name evidence="4" type="ORF">MKZ38_004165</name>
</gene>
<keyword evidence="2" id="KW-0521">NADP</keyword>
<dbReference type="GO" id="GO:0016491">
    <property type="term" value="F:oxidoreductase activity"/>
    <property type="evidence" value="ECO:0007669"/>
    <property type="project" value="UniProtKB-KW"/>
</dbReference>
<evidence type="ECO:0000256" key="2">
    <source>
        <dbReference type="ARBA" id="ARBA00022857"/>
    </source>
</evidence>
<evidence type="ECO:0000256" key="1">
    <source>
        <dbReference type="ARBA" id="ARBA00006484"/>
    </source>
</evidence>
<dbReference type="EMBL" id="JAKWBI020000244">
    <property type="protein sequence ID" value="KAJ2898106.1"/>
    <property type="molecule type" value="Genomic_DNA"/>
</dbReference>
<evidence type="ECO:0000313" key="4">
    <source>
        <dbReference type="EMBL" id="KAJ2898106.1"/>
    </source>
</evidence>
<dbReference type="PRINTS" id="PR00080">
    <property type="entry name" value="SDRFAMILY"/>
</dbReference>
<dbReference type="PANTHER" id="PTHR24321">
    <property type="entry name" value="DEHYDROGENASES, SHORT CHAIN"/>
    <property type="match status" value="1"/>
</dbReference>
<dbReference type="InterPro" id="IPR002347">
    <property type="entry name" value="SDR_fam"/>
</dbReference>
<keyword evidence="5" id="KW-1185">Reference proteome</keyword>
<protein>
    <submittedName>
        <fullName evidence="4">NAD(P)-binding protein</fullName>
    </submittedName>
</protein>
<dbReference type="Proteomes" id="UP001201980">
    <property type="component" value="Unassembled WGS sequence"/>
</dbReference>
<dbReference type="InterPro" id="IPR036291">
    <property type="entry name" value="NAD(P)-bd_dom_sf"/>
</dbReference>
<dbReference type="PANTHER" id="PTHR24321:SF14">
    <property type="entry name" value="SHORT-CHAIN TYPE DEHYDROGENASE_REDUCTASE BLR2146-RELATED"/>
    <property type="match status" value="1"/>
</dbReference>
<dbReference type="Gene3D" id="3.40.50.720">
    <property type="entry name" value="NAD(P)-binding Rossmann-like Domain"/>
    <property type="match status" value="1"/>
</dbReference>
<proteinExistence type="inferred from homology"/>
<accession>A0AAD5WRU9</accession>
<evidence type="ECO:0000313" key="5">
    <source>
        <dbReference type="Proteomes" id="UP001201980"/>
    </source>
</evidence>
<dbReference type="Pfam" id="PF13561">
    <property type="entry name" value="adh_short_C2"/>
    <property type="match status" value="1"/>
</dbReference>
<dbReference type="PRINTS" id="PR00081">
    <property type="entry name" value="GDHRDH"/>
</dbReference>
<comment type="similarity">
    <text evidence="1">Belongs to the short-chain dehydrogenases/reductases (SDR) family.</text>
</comment>
<dbReference type="SUPFAM" id="SSF51735">
    <property type="entry name" value="NAD(P)-binding Rossmann-fold domains"/>
    <property type="match status" value="1"/>
</dbReference>
<reference evidence="4" key="1">
    <citation type="submission" date="2022-07" db="EMBL/GenBank/DDBJ databases">
        <title>Draft genome sequence of Zalerion maritima ATCC 34329, a (micro)plastics degrading marine fungus.</title>
        <authorList>
            <person name="Paco A."/>
            <person name="Goncalves M.F.M."/>
            <person name="Rocha-Santos T.A.P."/>
            <person name="Alves A."/>
        </authorList>
    </citation>
    <scope>NUCLEOTIDE SEQUENCE</scope>
    <source>
        <strain evidence="4">ATCC 34329</strain>
    </source>
</reference>
<dbReference type="InterPro" id="IPR020904">
    <property type="entry name" value="Sc_DH/Rdtase_CS"/>
</dbReference>
<keyword evidence="3" id="KW-0560">Oxidoreductase</keyword>
<name>A0AAD5WRU9_9PEZI</name>